<dbReference type="Pfam" id="PF12833">
    <property type="entry name" value="HTH_18"/>
    <property type="match status" value="1"/>
</dbReference>
<protein>
    <submittedName>
        <fullName evidence="5">Helix-turn-helix transcriptional regulator</fullName>
    </submittedName>
</protein>
<dbReference type="Gene3D" id="1.10.10.60">
    <property type="entry name" value="Homeodomain-like"/>
    <property type="match status" value="2"/>
</dbReference>
<keyword evidence="1" id="KW-0805">Transcription regulation</keyword>
<dbReference type="RefSeq" id="WP_185133350.1">
    <property type="nucleotide sequence ID" value="NZ_JACJVO010000052.1"/>
</dbReference>
<dbReference type="EMBL" id="JACJVO010000052">
    <property type="protein sequence ID" value="MBB6735699.1"/>
    <property type="molecule type" value="Genomic_DNA"/>
</dbReference>
<evidence type="ECO:0000313" key="6">
    <source>
        <dbReference type="Proteomes" id="UP000564644"/>
    </source>
</evidence>
<dbReference type="GO" id="GO:0003700">
    <property type="term" value="F:DNA-binding transcription factor activity"/>
    <property type="evidence" value="ECO:0007669"/>
    <property type="project" value="InterPro"/>
</dbReference>
<dbReference type="InterPro" id="IPR014710">
    <property type="entry name" value="RmlC-like_jellyroll"/>
</dbReference>
<organism evidence="5 6">
    <name type="scientific">Cohnella zeiphila</name>
    <dbReference type="NCBI Taxonomy" id="2761120"/>
    <lineage>
        <taxon>Bacteria</taxon>
        <taxon>Bacillati</taxon>
        <taxon>Bacillota</taxon>
        <taxon>Bacilli</taxon>
        <taxon>Bacillales</taxon>
        <taxon>Paenibacillaceae</taxon>
        <taxon>Cohnella</taxon>
    </lineage>
</organism>
<dbReference type="PANTHER" id="PTHR43280">
    <property type="entry name" value="ARAC-FAMILY TRANSCRIPTIONAL REGULATOR"/>
    <property type="match status" value="1"/>
</dbReference>
<name>A0A7X0VYT6_9BACL</name>
<feature type="domain" description="HTH araC/xylS-type" evidence="4">
    <location>
        <begin position="204"/>
        <end position="302"/>
    </location>
</feature>
<reference evidence="5 6" key="1">
    <citation type="submission" date="2020-08" db="EMBL/GenBank/DDBJ databases">
        <title>Cohnella phylogeny.</title>
        <authorList>
            <person name="Dunlap C."/>
        </authorList>
    </citation>
    <scope>NUCLEOTIDE SEQUENCE [LARGE SCALE GENOMIC DNA]</scope>
    <source>
        <strain evidence="5 6">CBP 2801</strain>
    </source>
</reference>
<dbReference type="InterPro" id="IPR018060">
    <property type="entry name" value="HTH_AraC"/>
</dbReference>
<comment type="caution">
    <text evidence="5">The sequence shown here is derived from an EMBL/GenBank/DDBJ whole genome shotgun (WGS) entry which is preliminary data.</text>
</comment>
<keyword evidence="3" id="KW-0804">Transcription</keyword>
<dbReference type="Pfam" id="PF02311">
    <property type="entry name" value="AraC_binding"/>
    <property type="match status" value="1"/>
</dbReference>
<dbReference type="SUPFAM" id="SSF46689">
    <property type="entry name" value="Homeodomain-like"/>
    <property type="match status" value="2"/>
</dbReference>
<dbReference type="PANTHER" id="PTHR43280:SF2">
    <property type="entry name" value="HTH-TYPE TRANSCRIPTIONAL REGULATOR EXSA"/>
    <property type="match status" value="1"/>
</dbReference>
<proteinExistence type="predicted"/>
<dbReference type="SUPFAM" id="SSF51215">
    <property type="entry name" value="Regulatory protein AraC"/>
    <property type="match status" value="1"/>
</dbReference>
<keyword evidence="6" id="KW-1185">Reference proteome</keyword>
<accession>A0A7X0VYT6</accession>
<dbReference type="PROSITE" id="PS01124">
    <property type="entry name" value="HTH_ARAC_FAMILY_2"/>
    <property type="match status" value="1"/>
</dbReference>
<dbReference type="InterPro" id="IPR037923">
    <property type="entry name" value="HTH-like"/>
</dbReference>
<dbReference type="InterPro" id="IPR009057">
    <property type="entry name" value="Homeodomain-like_sf"/>
</dbReference>
<dbReference type="Gene3D" id="2.60.120.10">
    <property type="entry name" value="Jelly Rolls"/>
    <property type="match status" value="1"/>
</dbReference>
<evidence type="ECO:0000256" key="1">
    <source>
        <dbReference type="ARBA" id="ARBA00023015"/>
    </source>
</evidence>
<dbReference type="AlphaFoldDB" id="A0A7X0VYT6"/>
<dbReference type="SMART" id="SM00342">
    <property type="entry name" value="HTH_ARAC"/>
    <property type="match status" value="1"/>
</dbReference>
<dbReference type="GO" id="GO:0043565">
    <property type="term" value="F:sequence-specific DNA binding"/>
    <property type="evidence" value="ECO:0007669"/>
    <property type="project" value="InterPro"/>
</dbReference>
<gene>
    <name evidence="5" type="ORF">H7C18_32785</name>
</gene>
<keyword evidence="2" id="KW-0238">DNA-binding</keyword>
<dbReference type="InterPro" id="IPR003313">
    <property type="entry name" value="AraC-bd"/>
</dbReference>
<evidence type="ECO:0000256" key="3">
    <source>
        <dbReference type="ARBA" id="ARBA00023163"/>
    </source>
</evidence>
<sequence>MLAQIRHEQVVYQNPFLSLRIWEIDGRSHDRAPEALLLETENDRRRKHYEKWHYHKEVEFLLIFSGEMTVFCPDETFVLRAGDVAVLGSREPHTTVYTGAELRYCVLQVDLEQYWDQSTLSSMKHFAEVLRPLSALNYVYQSDAAVREETAKAIREIYREMNERQIGYELAISSRIKAMLLLLLRHDRQRHLHYDDNDLLGRMQPALDYIEENLGGKVSVAELSKRLNFSYTYFIKQFKRIIGMSFTDFVTYKRIQKAEQLLLTKDLSIAEVAEAVGMNNIGHFYRMFHRYNDCTPKQFKERLKQQIDSDALASS</sequence>
<evidence type="ECO:0000259" key="4">
    <source>
        <dbReference type="PROSITE" id="PS01124"/>
    </source>
</evidence>
<evidence type="ECO:0000313" key="5">
    <source>
        <dbReference type="EMBL" id="MBB6735699.1"/>
    </source>
</evidence>
<evidence type="ECO:0000256" key="2">
    <source>
        <dbReference type="ARBA" id="ARBA00023125"/>
    </source>
</evidence>
<dbReference type="Proteomes" id="UP000564644">
    <property type="component" value="Unassembled WGS sequence"/>
</dbReference>